<dbReference type="SUPFAM" id="SSF50978">
    <property type="entry name" value="WD40 repeat-like"/>
    <property type="match status" value="1"/>
</dbReference>
<dbReference type="Proteomes" id="UP001165289">
    <property type="component" value="Unassembled WGS sequence"/>
</dbReference>
<accession>A0AAV7KCT4</accession>
<dbReference type="Gene3D" id="2.130.10.10">
    <property type="entry name" value="YVTN repeat-like/Quinoprotein amine dehydrogenase"/>
    <property type="match status" value="2"/>
</dbReference>
<dbReference type="PROSITE" id="PS00678">
    <property type="entry name" value="WD_REPEATS_1"/>
    <property type="match status" value="1"/>
</dbReference>
<proteinExistence type="predicted"/>
<feature type="compositionally biased region" description="Acidic residues" evidence="5">
    <location>
        <begin position="741"/>
        <end position="755"/>
    </location>
</feature>
<dbReference type="Pfam" id="PF08232">
    <property type="entry name" value="Striatin"/>
    <property type="match status" value="1"/>
</dbReference>
<dbReference type="PROSITE" id="PS50082">
    <property type="entry name" value="WD_REPEATS_2"/>
    <property type="match status" value="3"/>
</dbReference>
<dbReference type="InterPro" id="IPR036928">
    <property type="entry name" value="AS_sf"/>
</dbReference>
<evidence type="ECO:0000256" key="1">
    <source>
        <dbReference type="ARBA" id="ARBA00022574"/>
    </source>
</evidence>
<feature type="region of interest" description="Disordered" evidence="5">
    <location>
        <begin position="199"/>
        <end position="223"/>
    </location>
</feature>
<feature type="repeat" description="WD" evidence="4">
    <location>
        <begin position="1034"/>
        <end position="1066"/>
    </location>
</feature>
<dbReference type="SUPFAM" id="SSF75304">
    <property type="entry name" value="Amidase signature (AS) enzymes"/>
    <property type="match status" value="1"/>
</dbReference>
<feature type="domain" description="Amidase" evidence="6">
    <location>
        <begin position="250"/>
        <end position="680"/>
    </location>
</feature>
<feature type="repeat" description="WD" evidence="4">
    <location>
        <begin position="926"/>
        <end position="967"/>
    </location>
</feature>
<dbReference type="PANTHER" id="PTHR15653:SF0">
    <property type="entry name" value="CONNECTOR OF KINASE TO AP-1, ISOFORM E"/>
    <property type="match status" value="1"/>
</dbReference>
<feature type="compositionally biased region" description="Basic and acidic residues" evidence="5">
    <location>
        <begin position="786"/>
        <end position="797"/>
    </location>
</feature>
<dbReference type="AlphaFoldDB" id="A0AAV7KCT4"/>
<keyword evidence="9" id="KW-1185">Reference proteome</keyword>
<evidence type="ECO:0000259" key="6">
    <source>
        <dbReference type="Pfam" id="PF01425"/>
    </source>
</evidence>
<organism evidence="8 9">
    <name type="scientific">Oopsacas minuta</name>
    <dbReference type="NCBI Taxonomy" id="111878"/>
    <lineage>
        <taxon>Eukaryota</taxon>
        <taxon>Metazoa</taxon>
        <taxon>Porifera</taxon>
        <taxon>Hexactinellida</taxon>
        <taxon>Hexasterophora</taxon>
        <taxon>Lyssacinosida</taxon>
        <taxon>Leucopsacidae</taxon>
        <taxon>Oopsacas</taxon>
    </lineage>
</organism>
<keyword evidence="1 4" id="KW-0853">WD repeat</keyword>
<evidence type="ECO:0000313" key="9">
    <source>
        <dbReference type="Proteomes" id="UP001165289"/>
    </source>
</evidence>
<evidence type="ECO:0000256" key="3">
    <source>
        <dbReference type="ARBA" id="ARBA00023054"/>
    </source>
</evidence>
<feature type="compositionally biased region" description="Basic and acidic residues" evidence="5">
    <location>
        <begin position="807"/>
        <end position="820"/>
    </location>
</feature>
<dbReference type="Pfam" id="PF00400">
    <property type="entry name" value="WD40"/>
    <property type="match status" value="5"/>
</dbReference>
<dbReference type="InterPro" id="IPR015943">
    <property type="entry name" value="WD40/YVTN_repeat-like_dom_sf"/>
</dbReference>
<dbReference type="InterPro" id="IPR001680">
    <property type="entry name" value="WD40_rpt"/>
</dbReference>
<dbReference type="PANTHER" id="PTHR15653">
    <property type="entry name" value="STRIATIN"/>
    <property type="match status" value="1"/>
</dbReference>
<evidence type="ECO:0000256" key="2">
    <source>
        <dbReference type="ARBA" id="ARBA00022737"/>
    </source>
</evidence>
<dbReference type="Gene3D" id="1.20.5.300">
    <property type="match status" value="1"/>
</dbReference>
<name>A0AAV7KCT4_9METZ</name>
<evidence type="ECO:0000259" key="7">
    <source>
        <dbReference type="Pfam" id="PF08232"/>
    </source>
</evidence>
<feature type="compositionally biased region" description="Basic and acidic residues" evidence="5">
    <location>
        <begin position="863"/>
        <end position="875"/>
    </location>
</feature>
<dbReference type="InterPro" id="IPR019775">
    <property type="entry name" value="WD40_repeat_CS"/>
</dbReference>
<evidence type="ECO:0000313" key="8">
    <source>
        <dbReference type="EMBL" id="KAI6659241.1"/>
    </source>
</evidence>
<feature type="region of interest" description="Disordered" evidence="5">
    <location>
        <begin position="736"/>
        <end position="832"/>
    </location>
</feature>
<reference evidence="8 9" key="1">
    <citation type="journal article" date="2023" name="BMC Biol.">
        <title>The compact genome of the sponge Oopsacas minuta (Hexactinellida) is lacking key metazoan core genes.</title>
        <authorList>
            <person name="Santini S."/>
            <person name="Schenkelaars Q."/>
            <person name="Jourda C."/>
            <person name="Duchesne M."/>
            <person name="Belahbib H."/>
            <person name="Rocher C."/>
            <person name="Selva M."/>
            <person name="Riesgo A."/>
            <person name="Vervoort M."/>
            <person name="Leys S.P."/>
            <person name="Kodjabachian L."/>
            <person name="Le Bivic A."/>
            <person name="Borchiellini C."/>
            <person name="Claverie J.M."/>
            <person name="Renard E."/>
        </authorList>
    </citation>
    <scope>NUCLEOTIDE SEQUENCE [LARGE SCALE GENOMIC DNA]</scope>
    <source>
        <strain evidence="8">SPO-2</strain>
    </source>
</reference>
<feature type="repeat" description="WD" evidence="4">
    <location>
        <begin position="1169"/>
        <end position="1210"/>
    </location>
</feature>
<keyword evidence="2" id="KW-0677">Repeat</keyword>
<dbReference type="CDD" id="cd00200">
    <property type="entry name" value="WD40"/>
    <property type="match status" value="1"/>
</dbReference>
<dbReference type="EMBL" id="JAKMXF010000066">
    <property type="protein sequence ID" value="KAI6659241.1"/>
    <property type="molecule type" value="Genomic_DNA"/>
</dbReference>
<dbReference type="Gene3D" id="3.90.1300.10">
    <property type="entry name" value="Amidase signature (AS) domain"/>
    <property type="match status" value="1"/>
</dbReference>
<dbReference type="InterPro" id="IPR013258">
    <property type="entry name" value="Striatin_N"/>
</dbReference>
<feature type="domain" description="Striatin N-terminal" evidence="7">
    <location>
        <begin position="31"/>
        <end position="105"/>
    </location>
</feature>
<dbReference type="Pfam" id="PF01425">
    <property type="entry name" value="Amidase"/>
    <property type="match status" value="1"/>
</dbReference>
<feature type="compositionally biased region" description="Polar residues" evidence="5">
    <location>
        <begin position="769"/>
        <end position="785"/>
    </location>
</feature>
<gene>
    <name evidence="8" type="ORF">LOD99_14914</name>
</gene>
<dbReference type="InterPro" id="IPR051488">
    <property type="entry name" value="WD_repeat_striatin"/>
</dbReference>
<dbReference type="PROSITE" id="PS50294">
    <property type="entry name" value="WD_REPEATS_REGION"/>
    <property type="match status" value="3"/>
</dbReference>
<evidence type="ECO:0000256" key="5">
    <source>
        <dbReference type="SAM" id="MobiDB-lite"/>
    </source>
</evidence>
<comment type="caution">
    <text evidence="8">The sequence shown here is derived from an EMBL/GenBank/DDBJ whole genome shotgun (WGS) entry which is preliminary data.</text>
</comment>
<keyword evidence="3" id="KW-0175">Coiled coil</keyword>
<dbReference type="InterPro" id="IPR023631">
    <property type="entry name" value="Amidase_dom"/>
</dbReference>
<evidence type="ECO:0000256" key="4">
    <source>
        <dbReference type="PROSITE-ProRule" id="PRU00221"/>
    </source>
</evidence>
<protein>
    <submittedName>
        <fullName evidence="8">Striatin</fullName>
    </submittedName>
</protein>
<sequence>MDIPVGMAGVQVSLNGQAPPPPPGSESSYNIPGVLHFLKSEWVRFERERSSWELEKVELQSKIAFLNGQRKGHENLKRDLIRRIKMLEFALKQERSKNHKLVHGTDLILPDNKIEFESEPDIISSSTNLTEGRNVLRQYLRELGYTEGVLEARAKVKNVRSYPEPLSETEVVFLQENQSNEHDAFKESEVILSEVPLGDPVTTFDDSSDIPPRPSRPGLDGDDDDSNEFIYMTHFLQVNKLRHLNAFIRAYKSSDVITEYSPSSINRPLEHMVFSVKDNFAVKNQPMTCASAFLSDFKPIYTSTVVARILAAGGNLIGHCNMDEFAMGVANIHSHFGPCYNPWGEVKGETDVPLRYPRVPGGSSGGSAVAVLTGQSDSALGSDTSGSVRLPAAYCGIVGFKPSYGALSRYGIVPLVCSMDCPGILARNIQDITKVFRIVKGIDPLDPTSINIPESNHSNTPLSVGIYLPSNDDTIEECMKLRFMEAVEDLVSNYDVIHHNIQIPHIEYSIATYNTLCAVEVASNMARYNGLVYGTKSVNSSSYNLADEFISDTRSYSLGAIVKHRIILGTHLSTSKGKHIFEQATRMRGLLSRQISSLFRTETNPKGCDVIITPTASGEAPTRDHINKMGPVTASQLDQFLVVPSLAGLPAVSIPIGLSARAMPLGLQIVGGMGRDYEVLKVAEMVENCSRHTTTMNNCIQSICIHTEDTLGKEAPPHAGDQDVAKAFEEFSFLTTQESANSDDDGSSADDEDEASFERAKQTKKLKSFLNTYGPDTQPQQTELSTTKDKSAEENRWSEGLLPGEIETMKDQLRKNTEARKQKKNRPSREEMNNMKTVLQDDEAVFDTDTLTQQSVISSGITEGEKGSSNERDSQEAFQPFQGLGDAAKDKDLYGPLAMISVKADLDMEAGFEDVTRKMWEQRYSLQSHYDSVTTLEFHPSESFLLTASEDTTVKLWNFDTKTGLNVSKKPGVLDLEPVHTFRAHECPIVSLAISKLTPKFYTGDVNGNICTWNLNTSLAPFDEYDPQLLEEITVGHQNAIWDLVVHPTQDLLISAGADGVVKLWKPFNVAEFVLAENGENFQPTSICVISTDTNLLAVSYANARTAVFDINTEKLVTDVKSYESYDGTQGTQINRVVSHPTSPVIITAHEDKQINFFDYKTGEVIHSMIAHQDAVTGLDIDPQGLFVLTSGHDRSLRLWDYHSKSCIQEISTHWNKFDQGIFDAKFHPTLSYFASAGADALCKIFMKRND</sequence>
<feature type="region of interest" description="Disordered" evidence="5">
    <location>
        <begin position="857"/>
        <end position="876"/>
    </location>
</feature>
<dbReference type="InterPro" id="IPR036322">
    <property type="entry name" value="WD40_repeat_dom_sf"/>
</dbReference>
<dbReference type="SMART" id="SM00320">
    <property type="entry name" value="WD40"/>
    <property type="match status" value="6"/>
</dbReference>